<sequence length="129" mass="13908">MKKYFIAAALAICAFASYANAASDEAYKLVDHVSVVVAKQFISSQNLPDNPNQREKAFKAAQLVLTGAYNMGYNGANDGKTEAVVKRELYASVEKGFAGASVDDQFISFIEARAWEVARLGYAEAKAGL</sequence>
<accession>A0ABT2H9M1</accession>
<gene>
    <name evidence="2" type="ORF">N1032_23300</name>
</gene>
<name>A0ABT2H9M1_9MICO</name>
<evidence type="ECO:0000313" key="3">
    <source>
        <dbReference type="Proteomes" id="UP001165586"/>
    </source>
</evidence>
<organism evidence="2 3">
    <name type="scientific">Herbiconiux daphne</name>
    <dbReference type="NCBI Taxonomy" id="2970914"/>
    <lineage>
        <taxon>Bacteria</taxon>
        <taxon>Bacillati</taxon>
        <taxon>Actinomycetota</taxon>
        <taxon>Actinomycetes</taxon>
        <taxon>Micrococcales</taxon>
        <taxon>Microbacteriaceae</taxon>
        <taxon>Herbiconiux</taxon>
    </lineage>
</organism>
<keyword evidence="3" id="KW-1185">Reference proteome</keyword>
<proteinExistence type="predicted"/>
<evidence type="ECO:0000256" key="1">
    <source>
        <dbReference type="SAM" id="SignalP"/>
    </source>
</evidence>
<keyword evidence="1" id="KW-0732">Signal</keyword>
<protein>
    <submittedName>
        <fullName evidence="2">Uncharacterized protein</fullName>
    </submittedName>
</protein>
<dbReference type="EMBL" id="JANLCJ010000102">
    <property type="protein sequence ID" value="MCS5736660.1"/>
    <property type="molecule type" value="Genomic_DNA"/>
</dbReference>
<dbReference type="Proteomes" id="UP001165586">
    <property type="component" value="Unassembled WGS sequence"/>
</dbReference>
<evidence type="ECO:0000313" key="2">
    <source>
        <dbReference type="EMBL" id="MCS5736660.1"/>
    </source>
</evidence>
<feature type="signal peptide" evidence="1">
    <location>
        <begin position="1"/>
        <end position="21"/>
    </location>
</feature>
<dbReference type="RefSeq" id="WP_259542725.1">
    <property type="nucleotide sequence ID" value="NZ_JANLCJ010000102.1"/>
</dbReference>
<comment type="caution">
    <text evidence="2">The sequence shown here is derived from an EMBL/GenBank/DDBJ whole genome shotgun (WGS) entry which is preliminary data.</text>
</comment>
<reference evidence="2" key="1">
    <citation type="submission" date="2022-08" db="EMBL/GenBank/DDBJ databases">
        <authorList>
            <person name="Deng Y."/>
            <person name="Han X.-F."/>
            <person name="Zhang Y.-Q."/>
        </authorList>
    </citation>
    <scope>NUCLEOTIDE SEQUENCE</scope>
    <source>
        <strain evidence="2">CPCC 203386</strain>
    </source>
</reference>
<feature type="chain" id="PRO_5046191929" evidence="1">
    <location>
        <begin position="22"/>
        <end position="129"/>
    </location>
</feature>